<keyword evidence="3" id="KW-1185">Reference proteome</keyword>
<dbReference type="NCBIfam" id="TIGR01571">
    <property type="entry name" value="A_thal_Cys_rich"/>
    <property type="match status" value="1"/>
</dbReference>
<name>A0AAN6VLI6_9PEZI</name>
<evidence type="ECO:0000256" key="1">
    <source>
        <dbReference type="SAM" id="Phobius"/>
    </source>
</evidence>
<dbReference type="PANTHER" id="PTHR15907">
    <property type="entry name" value="DUF614 FAMILY PROTEIN-RELATED"/>
    <property type="match status" value="1"/>
</dbReference>
<protein>
    <submittedName>
        <fullName evidence="2">PLAC8 family-domain-containing protein</fullName>
    </submittedName>
</protein>
<dbReference type="Pfam" id="PF04749">
    <property type="entry name" value="PLAC8"/>
    <property type="match status" value="1"/>
</dbReference>
<dbReference type="Proteomes" id="UP001302745">
    <property type="component" value="Unassembled WGS sequence"/>
</dbReference>
<reference evidence="2" key="1">
    <citation type="journal article" date="2023" name="Mol. Phylogenet. Evol.">
        <title>Genome-scale phylogeny and comparative genomics of the fungal order Sordariales.</title>
        <authorList>
            <person name="Hensen N."/>
            <person name="Bonometti L."/>
            <person name="Westerberg I."/>
            <person name="Brannstrom I.O."/>
            <person name="Guillou S."/>
            <person name="Cros-Aarteil S."/>
            <person name="Calhoun S."/>
            <person name="Haridas S."/>
            <person name="Kuo A."/>
            <person name="Mondo S."/>
            <person name="Pangilinan J."/>
            <person name="Riley R."/>
            <person name="LaButti K."/>
            <person name="Andreopoulos B."/>
            <person name="Lipzen A."/>
            <person name="Chen C."/>
            <person name="Yan M."/>
            <person name="Daum C."/>
            <person name="Ng V."/>
            <person name="Clum A."/>
            <person name="Steindorff A."/>
            <person name="Ohm R.A."/>
            <person name="Martin F."/>
            <person name="Silar P."/>
            <person name="Natvig D.O."/>
            <person name="Lalanne C."/>
            <person name="Gautier V."/>
            <person name="Ament-Velasquez S.L."/>
            <person name="Kruys A."/>
            <person name="Hutchinson M.I."/>
            <person name="Powell A.J."/>
            <person name="Barry K."/>
            <person name="Miller A.N."/>
            <person name="Grigoriev I.V."/>
            <person name="Debuchy R."/>
            <person name="Gladieux P."/>
            <person name="Hiltunen Thoren M."/>
            <person name="Johannesson H."/>
        </authorList>
    </citation>
    <scope>NUCLEOTIDE SEQUENCE</scope>
    <source>
        <strain evidence="2">CBS 538.74</strain>
    </source>
</reference>
<sequence length="140" mass="15685">MAQNQPIRIKDGEFQEGLCDFFSGGHCFEGCCCPCIVVNKTQQLLDDPDEKTPSGCGCMGCAWCLLTTFAGMSCFVGWKQRNDMRKRYQIEGGSCGDMWKNLCCPCCSVIQQYKEVEMRRDARANKVGYQTQAPMRAPGH</sequence>
<keyword evidence="1" id="KW-0472">Membrane</keyword>
<evidence type="ECO:0000313" key="2">
    <source>
        <dbReference type="EMBL" id="KAK4152981.1"/>
    </source>
</evidence>
<keyword evidence="1" id="KW-0812">Transmembrane</keyword>
<proteinExistence type="predicted"/>
<dbReference type="AlphaFoldDB" id="A0AAN6VLI6"/>
<organism evidence="2 3">
    <name type="scientific">Chaetomidium leptoderma</name>
    <dbReference type="NCBI Taxonomy" id="669021"/>
    <lineage>
        <taxon>Eukaryota</taxon>
        <taxon>Fungi</taxon>
        <taxon>Dikarya</taxon>
        <taxon>Ascomycota</taxon>
        <taxon>Pezizomycotina</taxon>
        <taxon>Sordariomycetes</taxon>
        <taxon>Sordariomycetidae</taxon>
        <taxon>Sordariales</taxon>
        <taxon>Chaetomiaceae</taxon>
        <taxon>Chaetomidium</taxon>
    </lineage>
</organism>
<dbReference type="EMBL" id="MU856955">
    <property type="protein sequence ID" value="KAK4152981.1"/>
    <property type="molecule type" value="Genomic_DNA"/>
</dbReference>
<dbReference type="InterPro" id="IPR006461">
    <property type="entry name" value="PLAC_motif_containing"/>
</dbReference>
<evidence type="ECO:0000313" key="3">
    <source>
        <dbReference type="Proteomes" id="UP001302745"/>
    </source>
</evidence>
<feature type="transmembrane region" description="Helical" evidence="1">
    <location>
        <begin position="52"/>
        <end position="78"/>
    </location>
</feature>
<reference evidence="2" key="2">
    <citation type="submission" date="2023-05" db="EMBL/GenBank/DDBJ databases">
        <authorList>
            <consortium name="Lawrence Berkeley National Laboratory"/>
            <person name="Steindorff A."/>
            <person name="Hensen N."/>
            <person name="Bonometti L."/>
            <person name="Westerberg I."/>
            <person name="Brannstrom I.O."/>
            <person name="Guillou S."/>
            <person name="Cros-Aarteil S."/>
            <person name="Calhoun S."/>
            <person name="Haridas S."/>
            <person name="Kuo A."/>
            <person name="Mondo S."/>
            <person name="Pangilinan J."/>
            <person name="Riley R."/>
            <person name="Labutti K."/>
            <person name="Andreopoulos B."/>
            <person name="Lipzen A."/>
            <person name="Chen C."/>
            <person name="Yanf M."/>
            <person name="Daum C."/>
            <person name="Ng V."/>
            <person name="Clum A."/>
            <person name="Ohm R."/>
            <person name="Martin F."/>
            <person name="Silar P."/>
            <person name="Natvig D."/>
            <person name="Lalanne C."/>
            <person name="Gautier V."/>
            <person name="Ament-Velasquez S.L."/>
            <person name="Kruys A."/>
            <person name="Hutchinson M.I."/>
            <person name="Powell A.J."/>
            <person name="Barry K."/>
            <person name="Miller A.N."/>
            <person name="Grigoriev I.V."/>
            <person name="Debuchy R."/>
            <person name="Gladieux P."/>
            <person name="Thoren M.H."/>
            <person name="Johannesson H."/>
        </authorList>
    </citation>
    <scope>NUCLEOTIDE SEQUENCE</scope>
    <source>
        <strain evidence="2">CBS 538.74</strain>
    </source>
</reference>
<comment type="caution">
    <text evidence="2">The sequence shown here is derived from an EMBL/GenBank/DDBJ whole genome shotgun (WGS) entry which is preliminary data.</text>
</comment>
<gene>
    <name evidence="2" type="ORF">C8A00DRAFT_15778</name>
</gene>
<accession>A0AAN6VLI6</accession>
<keyword evidence="1" id="KW-1133">Transmembrane helix</keyword>